<feature type="region of interest" description="Disordered" evidence="1">
    <location>
        <begin position="934"/>
        <end position="971"/>
    </location>
</feature>
<comment type="caution">
    <text evidence="2">The sequence shown here is derived from an EMBL/GenBank/DDBJ whole genome shotgun (WGS) entry which is preliminary data.</text>
</comment>
<feature type="region of interest" description="Disordered" evidence="1">
    <location>
        <begin position="17"/>
        <end position="36"/>
    </location>
</feature>
<feature type="compositionally biased region" description="Polar residues" evidence="1">
    <location>
        <begin position="22"/>
        <end position="35"/>
    </location>
</feature>
<feature type="compositionally biased region" description="Basic and acidic residues" evidence="1">
    <location>
        <begin position="458"/>
        <end position="476"/>
    </location>
</feature>
<feature type="compositionally biased region" description="Low complexity" evidence="1">
    <location>
        <begin position="934"/>
        <end position="948"/>
    </location>
</feature>
<protein>
    <submittedName>
        <fullName evidence="2">Uncharacterized protein</fullName>
    </submittedName>
</protein>
<reference evidence="2 3" key="2">
    <citation type="submission" date="2019-01" db="EMBL/GenBank/DDBJ databases">
        <title>The decoding of complex shrimp genome reveals the adaptation for benthos swimmer, frequently molting mechanism and breeding impact on genome.</title>
        <authorList>
            <person name="Sun Y."/>
            <person name="Gao Y."/>
            <person name="Yu Y."/>
        </authorList>
    </citation>
    <scope>NUCLEOTIDE SEQUENCE [LARGE SCALE GENOMIC DNA]</scope>
    <source>
        <tissue evidence="2">Muscle</tissue>
    </source>
</reference>
<gene>
    <name evidence="2" type="ORF">C7M84_012126</name>
</gene>
<evidence type="ECO:0000313" key="2">
    <source>
        <dbReference type="EMBL" id="ROT69674.1"/>
    </source>
</evidence>
<feature type="compositionally biased region" description="Basic and acidic residues" evidence="1">
    <location>
        <begin position="771"/>
        <end position="787"/>
    </location>
</feature>
<dbReference type="Proteomes" id="UP000283509">
    <property type="component" value="Unassembled WGS sequence"/>
</dbReference>
<feature type="compositionally biased region" description="Pro residues" evidence="1">
    <location>
        <begin position="125"/>
        <end position="135"/>
    </location>
</feature>
<evidence type="ECO:0000256" key="1">
    <source>
        <dbReference type="SAM" id="MobiDB-lite"/>
    </source>
</evidence>
<name>A0A423SZL6_PENVA</name>
<feature type="compositionally biased region" description="Low complexity" evidence="1">
    <location>
        <begin position="89"/>
        <end position="107"/>
    </location>
</feature>
<sequence>MSAATFASYVIGKLSGSDRVDSATSSMASRTSPTPRLTAVWRTKSIPYDVPKAESPTFKSDGSLLKILRTKSMPSLNLEDEIPGRSLRPMSPLSVGSSASSRSASPLPMVMSKTVNPRMGRITMTPPPSPAPSTPPQRRRLARTTSDGALLVKRRQKRSEFECEFPSGGTPSVRALKNMFDAKSDESVAADRSPLSPKEKLPFASPTKSVMVVGQLSEEEPVAAERQMEIVRHGSLDLYEKAEEKNTASILPEIRMPQRSIKELRMRFEQPNKLEETTTPQTHKPPRDSAMQVNIIVEEKALVREVQSEPKPKAHAPVIKQRSRSEPEIITKRPHVLASPVSVKRLKMQFESQGVKDSFASPALLHPCKETTKLRKHFAVRLSSSESEDDVFDMDLPSAVKKPEPMLLEATEASSVTHSVSNLRQQFEKVASAQSSSKTVGRDDVTVRIQWSTTRDLRSTFESAEQNREIQQERPTRPSLSEINPQKTVKNLLQQFQAQTPDPPLEEKTNKFSFEVRESTHSREISNSDVKSYIKSYEASSSPQTRHRSLDGEESEHRDVKSPRHGVFTQQSPAQRQRSSSSSSDSSSDSKEPDDLLISIKRGSAERGEQIENYWRNKEEMLTKKRKENEKSYGYRDNTDADRLENEKLLQKRLIQSSPSESEEEDQNTSGEDEAKWQNIEIKNEIMQMETLVKEALTEPLQTNKAEDSHSKIDVLITDFEKNQEEDSRVRSSSVVLEDLGFESPHGKVGHLIGKFANVRDVDSDDDSSDGDGKSEGKKSSAARSEDTVPDTSTGKVSHLIDKFAKINSRRVKSTSTSSDSDAEKPPVAEKEKPPVPTIPTKNIPGKVRTLNPDELQFFGMGGSSEPFVRSQSLRVKKADPQPFYPRGGSLRVKRTEPLPVIPAAKKLPRNCRYLKPDELRFFDMGNNNNVYSNLTSKSSSQSSSCASIPTMEKDDTFNNNKAPKDVQFFQ</sequence>
<feature type="region of interest" description="Disordered" evidence="1">
    <location>
        <begin position="458"/>
        <end position="677"/>
    </location>
</feature>
<feature type="region of interest" description="Disordered" evidence="1">
    <location>
        <begin position="76"/>
        <end position="107"/>
    </location>
</feature>
<feature type="compositionally biased region" description="Basic and acidic residues" evidence="1">
    <location>
        <begin position="548"/>
        <end position="562"/>
    </location>
</feature>
<reference evidence="2 3" key="1">
    <citation type="submission" date="2018-04" db="EMBL/GenBank/DDBJ databases">
        <authorList>
            <person name="Zhang X."/>
            <person name="Yuan J."/>
            <person name="Li F."/>
            <person name="Xiang J."/>
        </authorList>
    </citation>
    <scope>NUCLEOTIDE SEQUENCE [LARGE SCALE GENOMIC DNA]</scope>
    <source>
        <tissue evidence="2">Muscle</tissue>
    </source>
</reference>
<feature type="region of interest" description="Disordered" evidence="1">
    <location>
        <begin position="120"/>
        <end position="170"/>
    </location>
</feature>
<dbReference type="AlphaFoldDB" id="A0A423SZL6"/>
<feature type="region of interest" description="Disordered" evidence="1">
    <location>
        <begin position="306"/>
        <end position="333"/>
    </location>
</feature>
<feature type="region of interest" description="Disordered" evidence="1">
    <location>
        <begin position="269"/>
        <end position="290"/>
    </location>
</feature>
<feature type="compositionally biased region" description="Polar residues" evidence="1">
    <location>
        <begin position="478"/>
        <end position="500"/>
    </location>
</feature>
<dbReference type="EMBL" id="QCYY01002537">
    <property type="protein sequence ID" value="ROT69674.1"/>
    <property type="molecule type" value="Genomic_DNA"/>
</dbReference>
<proteinExistence type="predicted"/>
<evidence type="ECO:0000313" key="3">
    <source>
        <dbReference type="Proteomes" id="UP000283509"/>
    </source>
</evidence>
<feature type="compositionally biased region" description="Basic and acidic residues" evidence="1">
    <location>
        <begin position="603"/>
        <end position="650"/>
    </location>
</feature>
<dbReference type="OrthoDB" id="6367569at2759"/>
<feature type="compositionally biased region" description="Basic and acidic residues" evidence="1">
    <location>
        <begin position="505"/>
        <end position="526"/>
    </location>
</feature>
<feature type="region of interest" description="Disordered" evidence="1">
    <location>
        <begin position="741"/>
        <end position="849"/>
    </location>
</feature>
<organism evidence="2 3">
    <name type="scientific">Penaeus vannamei</name>
    <name type="common">Whiteleg shrimp</name>
    <name type="synonym">Litopenaeus vannamei</name>
    <dbReference type="NCBI Taxonomy" id="6689"/>
    <lineage>
        <taxon>Eukaryota</taxon>
        <taxon>Metazoa</taxon>
        <taxon>Ecdysozoa</taxon>
        <taxon>Arthropoda</taxon>
        <taxon>Crustacea</taxon>
        <taxon>Multicrustacea</taxon>
        <taxon>Malacostraca</taxon>
        <taxon>Eumalacostraca</taxon>
        <taxon>Eucarida</taxon>
        <taxon>Decapoda</taxon>
        <taxon>Dendrobranchiata</taxon>
        <taxon>Penaeoidea</taxon>
        <taxon>Penaeidae</taxon>
        <taxon>Penaeus</taxon>
    </lineage>
</organism>
<feature type="compositionally biased region" description="Polar residues" evidence="1">
    <location>
        <begin position="568"/>
        <end position="578"/>
    </location>
</feature>
<feature type="compositionally biased region" description="Basic and acidic residues" evidence="1">
    <location>
        <begin position="822"/>
        <end position="834"/>
    </location>
</feature>
<accession>A0A423SZL6</accession>
<keyword evidence="3" id="KW-1185">Reference proteome</keyword>